<comment type="subcellular location">
    <subcellularLocation>
        <location evidence="1">Membrane</location>
        <topology evidence="1">Multi-pass membrane protein</topology>
    </subcellularLocation>
</comment>
<dbReference type="OrthoDB" id="3251843at2"/>
<keyword evidence="8" id="KW-1185">Reference proteome</keyword>
<reference evidence="7 8" key="1">
    <citation type="submission" date="2014-12" db="EMBL/GenBank/DDBJ databases">
        <title>Draft genome sequence of Terrisporobacter sp. 08-306576, isolated from the blood culture of a bacteremia patient.</title>
        <authorList>
            <person name="Lund L.C."/>
            <person name="Sydenham T.V."/>
            <person name="Hogh S.V."/>
            <person name="Skov M.N."/>
            <person name="Kemp M."/>
            <person name="Justesen U.S."/>
        </authorList>
    </citation>
    <scope>NUCLEOTIDE SEQUENCE [LARGE SCALE GENOMIC DNA]</scope>
    <source>
        <strain evidence="7 8">08-306576</strain>
    </source>
</reference>
<dbReference type="Proteomes" id="UP000031189">
    <property type="component" value="Unassembled WGS sequence"/>
</dbReference>
<feature type="transmembrane region" description="Helical" evidence="5">
    <location>
        <begin position="86"/>
        <end position="104"/>
    </location>
</feature>
<gene>
    <name evidence="7" type="ORF">QX51_16170</name>
</gene>
<evidence type="ECO:0000256" key="2">
    <source>
        <dbReference type="ARBA" id="ARBA00022692"/>
    </source>
</evidence>
<keyword evidence="4 5" id="KW-0472">Membrane</keyword>
<evidence type="ECO:0000256" key="5">
    <source>
        <dbReference type="SAM" id="Phobius"/>
    </source>
</evidence>
<dbReference type="GO" id="GO:0016020">
    <property type="term" value="C:membrane"/>
    <property type="evidence" value="ECO:0007669"/>
    <property type="project" value="UniProtKB-SubCell"/>
</dbReference>
<sequence>MSFYQAMQLGAAQLKPLIKEESDKKIKQKYIGALIIKNILCMLFCILIVSSFSSIFGSENSIVGVVTVMLILTFRSANLDFKVKQSSVTLIGIFLIYSVAPYLSNISNPILGFIINFISIITIIVLTCHNMMYANHIILILSYFLLYGNGVSSVEVYLSRVIGLLFGGIIVASIFYIKHKKTKKEYDNTILDVIKGFDIKTERSRWQLKLALGINTAVLIGEFMHFPKTMWIAFACMSVIQQTTKEKLNVRCKSRIIFAIVGCITFFVIYTVLPEQLRTMLPLMAGLMVGFCATYEWQTVVNSFSALPSAVATLGLTDTITSRIVSNVFGSLYSKLFDNLYDKVIYHMDNRFNNEDEDEFEQIEVNI</sequence>
<keyword evidence="2 5" id="KW-0812">Transmembrane</keyword>
<feature type="transmembrane region" description="Helical" evidence="5">
    <location>
        <begin position="256"/>
        <end position="273"/>
    </location>
</feature>
<evidence type="ECO:0000313" key="7">
    <source>
        <dbReference type="EMBL" id="KHS56005.1"/>
    </source>
</evidence>
<evidence type="ECO:0000313" key="8">
    <source>
        <dbReference type="Proteomes" id="UP000031189"/>
    </source>
</evidence>
<feature type="transmembrane region" description="Helical" evidence="5">
    <location>
        <begin position="157"/>
        <end position="177"/>
    </location>
</feature>
<feature type="transmembrane region" description="Helical" evidence="5">
    <location>
        <begin position="55"/>
        <end position="74"/>
    </location>
</feature>
<dbReference type="Pfam" id="PF13515">
    <property type="entry name" value="FUSC_2"/>
    <property type="match status" value="1"/>
</dbReference>
<dbReference type="EMBL" id="JWHR01000130">
    <property type="protein sequence ID" value="KHS56005.1"/>
    <property type="molecule type" value="Genomic_DNA"/>
</dbReference>
<name>A0A0B3WN75_9FIRM</name>
<organism evidence="7 8">
    <name type="scientific">Terrisporobacter othiniensis</name>
    <dbReference type="NCBI Taxonomy" id="1577792"/>
    <lineage>
        <taxon>Bacteria</taxon>
        <taxon>Bacillati</taxon>
        <taxon>Bacillota</taxon>
        <taxon>Clostridia</taxon>
        <taxon>Peptostreptococcales</taxon>
        <taxon>Peptostreptococcaceae</taxon>
        <taxon>Terrisporobacter</taxon>
    </lineage>
</organism>
<keyword evidence="3 5" id="KW-1133">Transmembrane helix</keyword>
<proteinExistence type="predicted"/>
<dbReference type="AlphaFoldDB" id="A0A0B3WN75"/>
<dbReference type="InterPro" id="IPR049453">
    <property type="entry name" value="Memb_transporter_dom"/>
</dbReference>
<dbReference type="RefSeq" id="WP_039680938.1">
    <property type="nucleotide sequence ID" value="NZ_JWHR01000130.1"/>
</dbReference>
<evidence type="ECO:0000259" key="6">
    <source>
        <dbReference type="Pfam" id="PF13515"/>
    </source>
</evidence>
<feature type="transmembrane region" description="Helical" evidence="5">
    <location>
        <begin position="30"/>
        <end position="49"/>
    </location>
</feature>
<feature type="domain" description="Integral membrane bound transporter" evidence="6">
    <location>
        <begin position="217"/>
        <end position="334"/>
    </location>
</feature>
<evidence type="ECO:0000256" key="3">
    <source>
        <dbReference type="ARBA" id="ARBA00022989"/>
    </source>
</evidence>
<feature type="transmembrane region" description="Helical" evidence="5">
    <location>
        <begin position="133"/>
        <end position="151"/>
    </location>
</feature>
<protein>
    <submittedName>
        <fullName evidence="7">Membrane protein</fullName>
    </submittedName>
</protein>
<dbReference type="STRING" id="1577792.QX51_16170"/>
<accession>A0A0B3WN75</accession>
<comment type="caution">
    <text evidence="7">The sequence shown here is derived from an EMBL/GenBank/DDBJ whole genome shotgun (WGS) entry which is preliminary data.</text>
</comment>
<feature type="transmembrane region" description="Helical" evidence="5">
    <location>
        <begin position="110"/>
        <end position="126"/>
    </location>
</feature>
<evidence type="ECO:0000256" key="4">
    <source>
        <dbReference type="ARBA" id="ARBA00023136"/>
    </source>
</evidence>
<evidence type="ECO:0000256" key="1">
    <source>
        <dbReference type="ARBA" id="ARBA00004141"/>
    </source>
</evidence>